<dbReference type="Gene3D" id="3.40.50.720">
    <property type="entry name" value="NAD(P)-binding Rossmann-like Domain"/>
    <property type="match status" value="1"/>
</dbReference>
<dbReference type="PANTHER" id="PTHR43639">
    <property type="entry name" value="OXIDOREDUCTASE, SHORT-CHAIN DEHYDROGENASE/REDUCTASE FAMILY (AFU_ORTHOLOGUE AFUA_5G02870)"/>
    <property type="match status" value="1"/>
</dbReference>
<dbReference type="Proteomes" id="UP000199119">
    <property type="component" value="Unassembled WGS sequence"/>
</dbReference>
<dbReference type="InterPro" id="IPR002347">
    <property type="entry name" value="SDR_fam"/>
</dbReference>
<dbReference type="InterPro" id="IPR036291">
    <property type="entry name" value="NAD(P)-bd_dom_sf"/>
</dbReference>
<evidence type="ECO:0000313" key="4">
    <source>
        <dbReference type="Proteomes" id="UP000199119"/>
    </source>
</evidence>
<name>A0A1I2G6I7_9BURK</name>
<comment type="similarity">
    <text evidence="1">Belongs to the short-chain dehydrogenases/reductases (SDR) family.</text>
</comment>
<evidence type="ECO:0000256" key="1">
    <source>
        <dbReference type="ARBA" id="ARBA00006484"/>
    </source>
</evidence>
<evidence type="ECO:0000256" key="2">
    <source>
        <dbReference type="ARBA" id="ARBA00023002"/>
    </source>
</evidence>
<reference evidence="4" key="1">
    <citation type="submission" date="2016-10" db="EMBL/GenBank/DDBJ databases">
        <authorList>
            <person name="Varghese N."/>
            <person name="Submissions S."/>
        </authorList>
    </citation>
    <scope>NUCLEOTIDE SEQUENCE [LARGE SCALE GENOMIC DNA]</scope>
    <source>
        <strain evidence="4">DSM 27981</strain>
    </source>
</reference>
<protein>
    <submittedName>
        <fullName evidence="3">NAD(P)-dependent dehydrogenase, short-chain alcohol dehydrogenase family</fullName>
    </submittedName>
</protein>
<dbReference type="OrthoDB" id="5292672at2"/>
<dbReference type="RefSeq" id="WP_092940671.1">
    <property type="nucleotide sequence ID" value="NZ_FONX01000013.1"/>
</dbReference>
<gene>
    <name evidence="3" type="ORF">SAMN04489711_113117</name>
</gene>
<dbReference type="PANTHER" id="PTHR43639:SF1">
    <property type="entry name" value="SHORT-CHAIN DEHYDROGENASE_REDUCTASE FAMILY PROTEIN"/>
    <property type="match status" value="1"/>
</dbReference>
<keyword evidence="2" id="KW-0560">Oxidoreductase</keyword>
<organism evidence="3 4">
    <name type="scientific">Paracidovorax wautersii</name>
    <dbReference type="NCBI Taxonomy" id="1177982"/>
    <lineage>
        <taxon>Bacteria</taxon>
        <taxon>Pseudomonadati</taxon>
        <taxon>Pseudomonadota</taxon>
        <taxon>Betaproteobacteria</taxon>
        <taxon>Burkholderiales</taxon>
        <taxon>Comamonadaceae</taxon>
        <taxon>Paracidovorax</taxon>
    </lineage>
</organism>
<dbReference type="AlphaFoldDB" id="A0A1I2G6I7"/>
<keyword evidence="4" id="KW-1185">Reference proteome</keyword>
<accession>A0A1I2G6I7</accession>
<dbReference type="SUPFAM" id="SSF51735">
    <property type="entry name" value="NAD(P)-binding Rossmann-fold domains"/>
    <property type="match status" value="1"/>
</dbReference>
<dbReference type="GO" id="GO:0016491">
    <property type="term" value="F:oxidoreductase activity"/>
    <property type="evidence" value="ECO:0007669"/>
    <property type="project" value="UniProtKB-KW"/>
</dbReference>
<dbReference type="STRING" id="1177982.SAMN04489711_113117"/>
<dbReference type="Pfam" id="PF13561">
    <property type="entry name" value="adh_short_C2"/>
    <property type="match status" value="1"/>
</dbReference>
<sequence>MSDTARLPDSAPGSARGRSAAAAARWVLVTGGAKRLGRELCLAFARQGWQVACHYHQSADDAEAVVAQIASAGGHAVAVAGPLHSEADARELFARALAQTGGRLDCVVNNASLFEPDTAADFAEETLWAQMRTNLVVPVTLARLLHGLHAGGPAGAPAASVVHVLDQKVFNLNPDYYSYTLSKLALERSVAQQAQALAPQVRVNAVAPGLLFQSGPQTAENFAAASHANLLRQPIDPAQVAQAAAFLAGNSCITGMSLCVDNGQHLVPTERDIMFVAERVLEGAASATQGGRP</sequence>
<evidence type="ECO:0000313" key="3">
    <source>
        <dbReference type="EMBL" id="SFF12749.1"/>
    </source>
</evidence>
<proteinExistence type="inferred from homology"/>
<dbReference type="PRINTS" id="PR00081">
    <property type="entry name" value="GDHRDH"/>
</dbReference>
<dbReference type="EMBL" id="FONX01000013">
    <property type="protein sequence ID" value="SFF12749.1"/>
    <property type="molecule type" value="Genomic_DNA"/>
</dbReference>